<feature type="compositionally biased region" description="Basic and acidic residues" evidence="1">
    <location>
        <begin position="351"/>
        <end position="361"/>
    </location>
</feature>
<reference evidence="2" key="1">
    <citation type="journal article" date="2023" name="Genome Biol. Evol.">
        <title>Long-read-based Genome Assembly of Drosophila gunungcola Reveals Fewer Chemosensory Genes in Flower-breeding Species.</title>
        <authorList>
            <person name="Negi A."/>
            <person name="Liao B.Y."/>
            <person name="Yeh S.D."/>
        </authorList>
    </citation>
    <scope>NUCLEOTIDE SEQUENCE</scope>
    <source>
        <strain evidence="2">Sukarami</strain>
    </source>
</reference>
<feature type="compositionally biased region" description="Acidic residues" evidence="1">
    <location>
        <begin position="121"/>
        <end position="137"/>
    </location>
</feature>
<dbReference type="Proteomes" id="UP001059596">
    <property type="component" value="Unassembled WGS sequence"/>
</dbReference>
<feature type="region of interest" description="Disordered" evidence="1">
    <location>
        <begin position="121"/>
        <end position="184"/>
    </location>
</feature>
<gene>
    <name evidence="2" type="ORF">M5D96_005266</name>
</gene>
<keyword evidence="3" id="KW-1185">Reference proteome</keyword>
<protein>
    <submittedName>
        <fullName evidence="2">Uncharacterized protein</fullName>
    </submittedName>
</protein>
<feature type="compositionally biased region" description="Acidic residues" evidence="1">
    <location>
        <begin position="211"/>
        <end position="231"/>
    </location>
</feature>
<dbReference type="EMBL" id="JAMKOV010000003">
    <property type="protein sequence ID" value="KAI8041016.1"/>
    <property type="molecule type" value="Genomic_DNA"/>
</dbReference>
<feature type="compositionally biased region" description="Basic and acidic residues" evidence="1">
    <location>
        <begin position="7"/>
        <end position="24"/>
    </location>
</feature>
<feature type="compositionally biased region" description="Basic and acidic residues" evidence="1">
    <location>
        <begin position="273"/>
        <end position="285"/>
    </location>
</feature>
<dbReference type="AlphaFoldDB" id="A0A9Q0BR06"/>
<proteinExistence type="predicted"/>
<feature type="region of interest" description="Disordered" evidence="1">
    <location>
        <begin position="326"/>
        <end position="372"/>
    </location>
</feature>
<feature type="region of interest" description="Disordered" evidence="1">
    <location>
        <begin position="203"/>
        <end position="314"/>
    </location>
</feature>
<feature type="region of interest" description="Disordered" evidence="1">
    <location>
        <begin position="1"/>
        <end position="24"/>
    </location>
</feature>
<feature type="compositionally biased region" description="Acidic residues" evidence="1">
    <location>
        <begin position="144"/>
        <end position="159"/>
    </location>
</feature>
<evidence type="ECO:0000256" key="1">
    <source>
        <dbReference type="SAM" id="MobiDB-lite"/>
    </source>
</evidence>
<sequence>MVQEQLPSDHSESDKEKSGSESDRYALWAKTRELERSHSSTRHSDVDIALGLIPENERRESEMRYLGDAHVAARQSTRLRSRYGFSPNLEVGDLEDDIEVDLNYKPKREYNWRKNFRLDDNEEEERNAQDLADENDDQEARDQFEEEFGWQEREQEEEQDHDHDLDQLVYTNEENGEMENGELLDNRRISLGGESITLFSRSPVREILPDVPEELPQDEDPPEEQPEEVAPLEESPAEKPKKKKSKKKLRKGSKTEEELRDDNDSDTQMATTRHNEDQEVAEPPKRKTRSRRSSKSSLTNEEANGGSGLFSPRSSLAFVSESLEGIAEFEPQERDEEQSTKKKTKKRKKASAKENKEEAKETTQPQATEDSQLDKALAAALAEIAPVSVSTNLTPESTQQNLLSTISTGQSVCITPASSIEEIGEPPSTSTTTVAAVVPARSVVDTFDILKDANFYPLF</sequence>
<evidence type="ECO:0000313" key="3">
    <source>
        <dbReference type="Proteomes" id="UP001059596"/>
    </source>
</evidence>
<feature type="compositionally biased region" description="Basic residues" evidence="1">
    <location>
        <begin position="240"/>
        <end position="252"/>
    </location>
</feature>
<evidence type="ECO:0000313" key="2">
    <source>
        <dbReference type="EMBL" id="KAI8041016.1"/>
    </source>
</evidence>
<feature type="compositionally biased region" description="Basic residues" evidence="1">
    <location>
        <begin position="341"/>
        <end position="350"/>
    </location>
</feature>
<comment type="caution">
    <text evidence="2">The sequence shown here is derived from an EMBL/GenBank/DDBJ whole genome shotgun (WGS) entry which is preliminary data.</text>
</comment>
<organism evidence="2 3">
    <name type="scientific">Drosophila gunungcola</name>
    <name type="common">fruit fly</name>
    <dbReference type="NCBI Taxonomy" id="103775"/>
    <lineage>
        <taxon>Eukaryota</taxon>
        <taxon>Metazoa</taxon>
        <taxon>Ecdysozoa</taxon>
        <taxon>Arthropoda</taxon>
        <taxon>Hexapoda</taxon>
        <taxon>Insecta</taxon>
        <taxon>Pterygota</taxon>
        <taxon>Neoptera</taxon>
        <taxon>Endopterygota</taxon>
        <taxon>Diptera</taxon>
        <taxon>Brachycera</taxon>
        <taxon>Muscomorpha</taxon>
        <taxon>Ephydroidea</taxon>
        <taxon>Drosophilidae</taxon>
        <taxon>Drosophila</taxon>
        <taxon>Sophophora</taxon>
    </lineage>
</organism>
<accession>A0A9Q0BR06</accession>
<name>A0A9Q0BR06_9MUSC</name>